<accession>A0AAV1ZLW8</accession>
<proteinExistence type="predicted"/>
<sequence length="40" mass="4536">STSFDLKVLVKLGASLKFPVFKELSGLQSRLQSYEMSSKW</sequence>
<dbReference type="AlphaFoldDB" id="A0AAV1ZLW8"/>
<dbReference type="EMBL" id="CAXIEN010000054">
    <property type="protein sequence ID" value="CAL1271358.1"/>
    <property type="molecule type" value="Genomic_DNA"/>
</dbReference>
<organism evidence="1 2">
    <name type="scientific">Larinioides sclopetarius</name>
    <dbReference type="NCBI Taxonomy" id="280406"/>
    <lineage>
        <taxon>Eukaryota</taxon>
        <taxon>Metazoa</taxon>
        <taxon>Ecdysozoa</taxon>
        <taxon>Arthropoda</taxon>
        <taxon>Chelicerata</taxon>
        <taxon>Arachnida</taxon>
        <taxon>Araneae</taxon>
        <taxon>Araneomorphae</taxon>
        <taxon>Entelegynae</taxon>
        <taxon>Araneoidea</taxon>
        <taxon>Araneidae</taxon>
        <taxon>Larinioides</taxon>
    </lineage>
</organism>
<evidence type="ECO:0000313" key="1">
    <source>
        <dbReference type="EMBL" id="CAL1271358.1"/>
    </source>
</evidence>
<keyword evidence="2" id="KW-1185">Reference proteome</keyword>
<feature type="non-terminal residue" evidence="1">
    <location>
        <position position="1"/>
    </location>
</feature>
<gene>
    <name evidence="1" type="ORF">LARSCL_LOCUS5776</name>
</gene>
<protein>
    <submittedName>
        <fullName evidence="1">Uncharacterized protein</fullName>
    </submittedName>
</protein>
<comment type="caution">
    <text evidence="1">The sequence shown here is derived from an EMBL/GenBank/DDBJ whole genome shotgun (WGS) entry which is preliminary data.</text>
</comment>
<reference evidence="1 2" key="1">
    <citation type="submission" date="2024-04" db="EMBL/GenBank/DDBJ databases">
        <authorList>
            <person name="Rising A."/>
            <person name="Reimegard J."/>
            <person name="Sonavane S."/>
            <person name="Akerstrom W."/>
            <person name="Nylinder S."/>
            <person name="Hedman E."/>
            <person name="Kallberg Y."/>
        </authorList>
    </citation>
    <scope>NUCLEOTIDE SEQUENCE [LARGE SCALE GENOMIC DNA]</scope>
</reference>
<dbReference type="Proteomes" id="UP001497382">
    <property type="component" value="Unassembled WGS sequence"/>
</dbReference>
<evidence type="ECO:0000313" key="2">
    <source>
        <dbReference type="Proteomes" id="UP001497382"/>
    </source>
</evidence>
<name>A0AAV1ZLW8_9ARAC</name>